<organism evidence="2 3">
    <name type="scientific">Mesorhizobium album</name>
    <dbReference type="NCBI Taxonomy" id="3072314"/>
    <lineage>
        <taxon>Bacteria</taxon>
        <taxon>Pseudomonadati</taxon>
        <taxon>Pseudomonadota</taxon>
        <taxon>Alphaproteobacteria</taxon>
        <taxon>Hyphomicrobiales</taxon>
        <taxon>Phyllobacteriaceae</taxon>
        <taxon>Mesorhizobium</taxon>
    </lineage>
</organism>
<keyword evidence="1" id="KW-0812">Transmembrane</keyword>
<sequence length="232" mass="25573">MATLQDFQSSHILYDAACGFLVGLNAADQDTVRRNFMSFPSARRANMARTELAPVVSIARPCRLSFAHFLYQEVDSLIDPDDATSPKSANSALRRNLGISSTSMRRMRRPAERQLDEHNPKEEAIETVFRNGTITVVGILLAFSLGFVTHWAANPVPWQFYDLFAVVPILVGIASQMRALSLLLDISSLRRQVYERANRIFMAGLILTACGVGLAILLDVFEVASTVTLPGA</sequence>
<evidence type="ECO:0000256" key="1">
    <source>
        <dbReference type="SAM" id="Phobius"/>
    </source>
</evidence>
<proteinExistence type="predicted"/>
<accession>A0ABU4Y4E5</accession>
<evidence type="ECO:0000313" key="3">
    <source>
        <dbReference type="Proteomes" id="UP001287059"/>
    </source>
</evidence>
<name>A0ABU4Y4E5_9HYPH</name>
<keyword evidence="3" id="KW-1185">Reference proteome</keyword>
<dbReference type="Proteomes" id="UP001287059">
    <property type="component" value="Unassembled WGS sequence"/>
</dbReference>
<keyword evidence="1" id="KW-1133">Transmembrane helix</keyword>
<feature type="transmembrane region" description="Helical" evidence="1">
    <location>
        <begin position="128"/>
        <end position="152"/>
    </location>
</feature>
<gene>
    <name evidence="2" type="ORF">RFN28_20220</name>
</gene>
<dbReference type="RefSeq" id="WP_320289079.1">
    <property type="nucleotide sequence ID" value="NZ_JAVIIW010000024.1"/>
</dbReference>
<feature type="transmembrane region" description="Helical" evidence="1">
    <location>
        <begin position="200"/>
        <end position="221"/>
    </location>
</feature>
<protein>
    <submittedName>
        <fullName evidence="2">Uncharacterized protein</fullName>
    </submittedName>
</protein>
<dbReference type="EMBL" id="JAVIIW010000024">
    <property type="protein sequence ID" value="MDX8480772.1"/>
    <property type="molecule type" value="Genomic_DNA"/>
</dbReference>
<comment type="caution">
    <text evidence="2">The sequence shown here is derived from an EMBL/GenBank/DDBJ whole genome shotgun (WGS) entry which is preliminary data.</text>
</comment>
<feature type="transmembrane region" description="Helical" evidence="1">
    <location>
        <begin position="158"/>
        <end position="180"/>
    </location>
</feature>
<keyword evidence="1" id="KW-0472">Membrane</keyword>
<evidence type="ECO:0000313" key="2">
    <source>
        <dbReference type="EMBL" id="MDX8480772.1"/>
    </source>
</evidence>
<reference evidence="2 3" key="1">
    <citation type="submission" date="2023-08" db="EMBL/GenBank/DDBJ databases">
        <title>Implementing the SeqCode for naming new Mesorhizobium species isolated from Vachellia karroo root nodules.</title>
        <authorList>
            <person name="Van Lill M."/>
        </authorList>
    </citation>
    <scope>NUCLEOTIDE SEQUENCE [LARGE SCALE GENOMIC DNA]</scope>
    <source>
        <strain evidence="2 3">VK24D</strain>
    </source>
</reference>